<evidence type="ECO:0000256" key="4">
    <source>
        <dbReference type="ARBA" id="ARBA00011738"/>
    </source>
</evidence>
<dbReference type="InterPro" id="IPR016009">
    <property type="entry name" value="tRNA_MeTrfase_TRMD/TRM10"/>
</dbReference>
<evidence type="ECO:0000259" key="18">
    <source>
        <dbReference type="Pfam" id="PF01746"/>
    </source>
</evidence>
<evidence type="ECO:0000256" key="8">
    <source>
        <dbReference type="ARBA" id="ARBA00022603"/>
    </source>
</evidence>
<dbReference type="Pfam" id="PF01746">
    <property type="entry name" value="tRNA_m1G_MT"/>
    <property type="match status" value="1"/>
</dbReference>
<evidence type="ECO:0000256" key="5">
    <source>
        <dbReference type="ARBA" id="ARBA00012807"/>
    </source>
</evidence>
<gene>
    <name evidence="15 19" type="primary">trmD</name>
    <name evidence="19" type="ORF">GLE_3253</name>
</gene>
<protein>
    <recommendedName>
        <fullName evidence="6 15">tRNA (guanine-N(1)-)-methyltransferase</fullName>
        <ecNumber evidence="5 15">2.1.1.228</ecNumber>
    </recommendedName>
    <alternativeName>
        <fullName evidence="12 15">M1G-methyltransferase</fullName>
    </alternativeName>
    <alternativeName>
        <fullName evidence="13 15">tRNA [GM37] methyltransferase</fullName>
    </alternativeName>
</protein>
<comment type="function">
    <text evidence="1 15 16">Specifically methylates guanosine-37 in various tRNAs.</text>
</comment>
<evidence type="ECO:0000256" key="1">
    <source>
        <dbReference type="ARBA" id="ARBA00002634"/>
    </source>
</evidence>
<comment type="catalytic activity">
    <reaction evidence="14 15 16">
        <text>guanosine(37) in tRNA + S-adenosyl-L-methionine = N(1)-methylguanosine(37) in tRNA + S-adenosyl-L-homocysteine + H(+)</text>
        <dbReference type="Rhea" id="RHEA:36899"/>
        <dbReference type="Rhea" id="RHEA-COMP:10145"/>
        <dbReference type="Rhea" id="RHEA-COMP:10147"/>
        <dbReference type="ChEBI" id="CHEBI:15378"/>
        <dbReference type="ChEBI" id="CHEBI:57856"/>
        <dbReference type="ChEBI" id="CHEBI:59789"/>
        <dbReference type="ChEBI" id="CHEBI:73542"/>
        <dbReference type="ChEBI" id="CHEBI:74269"/>
        <dbReference type="EC" id="2.1.1.228"/>
    </reaction>
</comment>
<comment type="similarity">
    <text evidence="3 15 16">Belongs to the RNA methyltransferase TrmD family.</text>
</comment>
<dbReference type="GO" id="GO:0005829">
    <property type="term" value="C:cytosol"/>
    <property type="evidence" value="ECO:0007669"/>
    <property type="project" value="TreeGrafter"/>
</dbReference>
<dbReference type="EMBL" id="CP013140">
    <property type="protein sequence ID" value="ALN58599.1"/>
    <property type="molecule type" value="Genomic_DNA"/>
</dbReference>
<dbReference type="Gene3D" id="3.40.1280.10">
    <property type="match status" value="1"/>
</dbReference>
<dbReference type="EC" id="2.1.1.228" evidence="5 15"/>
<evidence type="ECO:0000256" key="11">
    <source>
        <dbReference type="ARBA" id="ARBA00022694"/>
    </source>
</evidence>
<sequence length="279" mass="29785">MRIDVISLFPEFVAQCAAFGVVGRAGERGLLSMHGWNPRDYAEGNYRRVDERPFGGGPGMVMLIDPLRAAIRAARAADPAPARVVYLSPQGARLDQAKVRELAGHARLILLCGRYEGVDERLIRAEVDEELSIGDYVLSGGELAAAVVVDAVARLQDGALGDAESAVQDSFEDGLLDCPHYTRPVEHELGAVPEVLMSGNHARIAQWRRQQSLGRTWQRRPDLFDEAALSKADRKLLAAYRAELATAGEGAETGSRAASEAVSVPAADGSATGGAARGD</sequence>
<evidence type="ECO:0000256" key="13">
    <source>
        <dbReference type="ARBA" id="ARBA00033392"/>
    </source>
</evidence>
<organism evidence="19 20">
    <name type="scientific">Lysobacter enzymogenes</name>
    <dbReference type="NCBI Taxonomy" id="69"/>
    <lineage>
        <taxon>Bacteria</taxon>
        <taxon>Pseudomonadati</taxon>
        <taxon>Pseudomonadota</taxon>
        <taxon>Gammaproteobacteria</taxon>
        <taxon>Lysobacterales</taxon>
        <taxon>Lysobacteraceae</taxon>
        <taxon>Lysobacter</taxon>
    </lineage>
</organism>
<evidence type="ECO:0000256" key="7">
    <source>
        <dbReference type="ARBA" id="ARBA00022490"/>
    </source>
</evidence>
<evidence type="ECO:0000256" key="14">
    <source>
        <dbReference type="ARBA" id="ARBA00047783"/>
    </source>
</evidence>
<dbReference type="PANTHER" id="PTHR46417">
    <property type="entry name" value="TRNA (GUANINE-N(1)-)-METHYLTRANSFERASE"/>
    <property type="match status" value="1"/>
</dbReference>
<dbReference type="InterPro" id="IPR029026">
    <property type="entry name" value="tRNA_m1G_MTases_N"/>
</dbReference>
<feature type="binding site" evidence="15">
    <location>
        <begin position="133"/>
        <end position="138"/>
    </location>
    <ligand>
        <name>S-adenosyl-L-methionine</name>
        <dbReference type="ChEBI" id="CHEBI:59789"/>
    </ligand>
</feature>
<keyword evidence="7 15" id="KW-0963">Cytoplasm</keyword>
<dbReference type="GO" id="GO:0002939">
    <property type="term" value="P:tRNA N1-guanine methylation"/>
    <property type="evidence" value="ECO:0007669"/>
    <property type="project" value="TreeGrafter"/>
</dbReference>
<dbReference type="FunFam" id="3.40.1280.10:FF:000001">
    <property type="entry name" value="tRNA (guanine-N(1)-)-methyltransferase"/>
    <property type="match status" value="1"/>
</dbReference>
<comment type="subcellular location">
    <subcellularLocation>
        <location evidence="2 15 16">Cytoplasm</location>
    </subcellularLocation>
</comment>
<feature type="region of interest" description="Disordered" evidence="17">
    <location>
        <begin position="247"/>
        <end position="279"/>
    </location>
</feature>
<dbReference type="KEGG" id="lez:GLE_3253"/>
<dbReference type="NCBIfam" id="TIGR00088">
    <property type="entry name" value="trmD"/>
    <property type="match status" value="1"/>
</dbReference>
<evidence type="ECO:0000256" key="12">
    <source>
        <dbReference type="ARBA" id="ARBA00029736"/>
    </source>
</evidence>
<evidence type="ECO:0000256" key="16">
    <source>
        <dbReference type="RuleBase" id="RU003464"/>
    </source>
</evidence>
<evidence type="ECO:0000256" key="2">
    <source>
        <dbReference type="ARBA" id="ARBA00004496"/>
    </source>
</evidence>
<dbReference type="NCBIfam" id="NF000648">
    <property type="entry name" value="PRK00026.1"/>
    <property type="match status" value="1"/>
</dbReference>
<dbReference type="PATRIC" id="fig|69.6.peg.3207"/>
<dbReference type="PANTHER" id="PTHR46417:SF1">
    <property type="entry name" value="TRNA (GUANINE-N(1)-)-METHYLTRANSFERASE"/>
    <property type="match status" value="1"/>
</dbReference>
<dbReference type="InterPro" id="IPR023148">
    <property type="entry name" value="tRNA_m1G_MeTrfase_C_sf"/>
</dbReference>
<proteinExistence type="inferred from homology"/>
<dbReference type="STRING" id="69.GLE_3253"/>
<keyword evidence="10 15" id="KW-0949">S-adenosyl-L-methionine</keyword>
<evidence type="ECO:0000313" key="20">
    <source>
        <dbReference type="Proteomes" id="UP000061569"/>
    </source>
</evidence>
<evidence type="ECO:0000256" key="10">
    <source>
        <dbReference type="ARBA" id="ARBA00022691"/>
    </source>
</evidence>
<keyword evidence="11 15" id="KW-0819">tRNA processing</keyword>
<dbReference type="SUPFAM" id="SSF75217">
    <property type="entry name" value="alpha/beta knot"/>
    <property type="match status" value="1"/>
</dbReference>
<dbReference type="FunFam" id="1.10.1270.20:FF:000001">
    <property type="entry name" value="tRNA (guanine-N(1)-)-methyltransferase"/>
    <property type="match status" value="1"/>
</dbReference>
<name>A0A0S2DIT0_LYSEN</name>
<feature type="binding site" evidence="15">
    <location>
        <position position="113"/>
    </location>
    <ligand>
        <name>S-adenosyl-L-methionine</name>
        <dbReference type="ChEBI" id="CHEBI:59789"/>
    </ligand>
</feature>
<dbReference type="PIRSF" id="PIRSF000386">
    <property type="entry name" value="tRNA_mtase"/>
    <property type="match status" value="1"/>
</dbReference>
<evidence type="ECO:0000256" key="9">
    <source>
        <dbReference type="ARBA" id="ARBA00022679"/>
    </source>
</evidence>
<keyword evidence="8 15" id="KW-0489">Methyltransferase</keyword>
<dbReference type="HAMAP" id="MF_00605">
    <property type="entry name" value="TrmD"/>
    <property type="match status" value="1"/>
</dbReference>
<evidence type="ECO:0000256" key="15">
    <source>
        <dbReference type="HAMAP-Rule" id="MF_00605"/>
    </source>
</evidence>
<comment type="subunit">
    <text evidence="4 15 16">Homodimer.</text>
</comment>
<feature type="compositionally biased region" description="Low complexity" evidence="17">
    <location>
        <begin position="247"/>
        <end position="261"/>
    </location>
</feature>
<accession>A0A0S2DIT0</accession>
<reference evidence="19 20" key="1">
    <citation type="submission" date="2015-11" db="EMBL/GenBank/DDBJ databases">
        <title>Genome sequences of Lysobacter enzymogenes strain C3 and Lysobacter antibioticus ATCC 29479.</title>
        <authorList>
            <person name="Kobayashi D.Y."/>
        </authorList>
    </citation>
    <scope>NUCLEOTIDE SEQUENCE [LARGE SCALE GENOMIC DNA]</scope>
    <source>
        <strain evidence="19 20">C3</strain>
    </source>
</reference>
<dbReference type="InterPro" id="IPR029028">
    <property type="entry name" value="Alpha/beta_knot_MTases"/>
</dbReference>
<evidence type="ECO:0000256" key="6">
    <source>
        <dbReference type="ARBA" id="ARBA00014679"/>
    </source>
</evidence>
<dbReference type="OrthoDB" id="9807416at2"/>
<keyword evidence="9 15" id="KW-0808">Transferase</keyword>
<evidence type="ECO:0000313" key="19">
    <source>
        <dbReference type="EMBL" id="ALN58599.1"/>
    </source>
</evidence>
<dbReference type="InterPro" id="IPR002649">
    <property type="entry name" value="tRNA_m1G_MeTrfase_TrmD"/>
</dbReference>
<dbReference type="AlphaFoldDB" id="A0A0S2DIT0"/>
<evidence type="ECO:0000256" key="17">
    <source>
        <dbReference type="SAM" id="MobiDB-lite"/>
    </source>
</evidence>
<dbReference type="GO" id="GO:0052906">
    <property type="term" value="F:tRNA (guanine(37)-N1)-methyltransferase activity"/>
    <property type="evidence" value="ECO:0007669"/>
    <property type="project" value="UniProtKB-UniRule"/>
</dbReference>
<dbReference type="Proteomes" id="UP000061569">
    <property type="component" value="Chromosome"/>
</dbReference>
<dbReference type="Gene3D" id="1.10.1270.20">
    <property type="entry name" value="tRNA(m1g37)methyltransferase, domain 2"/>
    <property type="match status" value="1"/>
</dbReference>
<dbReference type="CDD" id="cd18080">
    <property type="entry name" value="TrmD-like"/>
    <property type="match status" value="1"/>
</dbReference>
<feature type="domain" description="tRNA methyltransferase TRMD/TRM10-type" evidence="18">
    <location>
        <begin position="1"/>
        <end position="225"/>
    </location>
</feature>
<evidence type="ECO:0000256" key="3">
    <source>
        <dbReference type="ARBA" id="ARBA00007630"/>
    </source>
</evidence>